<dbReference type="PhylomeDB" id="A0A0G4I7A0"/>
<name>A0A0G4I7A0_9ALVE</name>
<proteinExistence type="predicted"/>
<reference evidence="1" key="1">
    <citation type="submission" date="2014-11" db="EMBL/GenBank/DDBJ databases">
        <authorList>
            <person name="Otto D Thomas"/>
            <person name="Naeem Raeece"/>
        </authorList>
    </citation>
    <scope>NUCLEOTIDE SEQUENCE</scope>
</reference>
<protein>
    <submittedName>
        <fullName evidence="1">Uncharacterized protein</fullName>
    </submittedName>
</protein>
<dbReference type="VEuPathDB" id="CryptoDB:Cvel_11631"/>
<evidence type="ECO:0000313" key="1">
    <source>
        <dbReference type="EMBL" id="CEM52952.1"/>
    </source>
</evidence>
<gene>
    <name evidence="1" type="ORF">Cvel_11631</name>
</gene>
<accession>A0A0G4I7A0</accession>
<dbReference type="AlphaFoldDB" id="A0A0G4I7A0"/>
<sequence length="431" mass="48262">MMTSGAYQQRISGVILQKDLHGKALPGEGVIKLGDLTASERKLSVGRGKEVPSMINLPGKPVKPSKQHELPVRVSNCVSNCSPTRRISVSRPYFAFSPKEAKVYTKPEPPAPHSMQNFLIRHLAARREKETAMFMSPVVDELMVVQRASFSPAYPPGNLPTLRQQPVQLSSEESRFPQIMCASGMLSLKLFWKFSSLSKELLTLRDSPDLCTGLGGIAANLSSVSEHSCLLDLLQNCIDRDDVRTLQQLLPLRKLKGTVPGLLGRAIEKEAESCFELLSEDSVLFCPPEISDRLHSLKPKMLRHLLEKKVLDPNMWIKADWPSDAEIENGKRCPWASTFRPILNAVLDGRNFDCAQILLDFGARVDVCEWEAVTENMKYCPSDDDDPYEFYTWNEGMVFLAKPPFCLSSCLSCQALLQKYGLPPHPYQKRA</sequence>
<dbReference type="EMBL" id="CDMZ01005444">
    <property type="protein sequence ID" value="CEM52952.1"/>
    <property type="molecule type" value="Genomic_DNA"/>
</dbReference>
<organism evidence="1">
    <name type="scientific">Chromera velia CCMP2878</name>
    <dbReference type="NCBI Taxonomy" id="1169474"/>
    <lineage>
        <taxon>Eukaryota</taxon>
        <taxon>Sar</taxon>
        <taxon>Alveolata</taxon>
        <taxon>Colpodellida</taxon>
        <taxon>Chromeraceae</taxon>
        <taxon>Chromera</taxon>
    </lineage>
</organism>